<dbReference type="CDD" id="cd04081">
    <property type="entry name" value="CBM35_galactosidase-like"/>
    <property type="match status" value="1"/>
</dbReference>
<dbReference type="InterPro" id="IPR005084">
    <property type="entry name" value="CBM6"/>
</dbReference>
<proteinExistence type="predicted"/>
<feature type="region of interest" description="Disordered" evidence="1">
    <location>
        <begin position="845"/>
        <end position="869"/>
    </location>
</feature>
<organism evidence="5 6">
    <name type="scientific">Bifidobacterium cebidarum</name>
    <dbReference type="NCBI Taxonomy" id="2650773"/>
    <lineage>
        <taxon>Bacteria</taxon>
        <taxon>Bacillati</taxon>
        <taxon>Actinomycetota</taxon>
        <taxon>Actinomycetes</taxon>
        <taxon>Bifidobacteriales</taxon>
        <taxon>Bifidobacteriaceae</taxon>
        <taxon>Bifidobacterium</taxon>
    </lineage>
</organism>
<dbReference type="GO" id="GO:0005975">
    <property type="term" value="P:carbohydrate metabolic process"/>
    <property type="evidence" value="ECO:0007669"/>
    <property type="project" value="UniProtKB-ARBA"/>
</dbReference>
<name>A0A6I1GAK1_9BIFI</name>
<dbReference type="Pfam" id="PF16403">
    <property type="entry name" value="Bact_surface_Ig-like"/>
    <property type="match status" value="1"/>
</dbReference>
<dbReference type="Proteomes" id="UP000468413">
    <property type="component" value="Unassembled WGS sequence"/>
</dbReference>
<dbReference type="InterPro" id="IPR008979">
    <property type="entry name" value="Galactose-bd-like_sf"/>
</dbReference>
<sequence length="915" mass="97738">MRLRKSLASLLAVATLGAGAVTISATANADDIRSTDITIDLNQSTGPVEYGATGFLYGLADDGVPTDTMLQGLGHLHTQVGRPTDGKQHPNGDSIQTSNQWFRNGGQYIQVYLKDAYELPWPYRKYDPNITEDFLPKIKKEMDTAKAAGLDTSKVVLIPFNEPSNGDANYRQSEKPGTDGFNTLVNDWDLVYRYIQDYNTANSTKFKVGGPNYTAYYPDAYDAFLKHVAEQQTVPDVVTWHELQNKGVEATSFLPHYEHWRSIETKYLGADSNIPVSINEYVSADLKQQTRPGNLVQYISQFENHKVSGALAYWYPAGDLDWLATHNNQATSGWWLYNWYGQLSGNTVKIGLQDENQRTQAVASYDQKTNQTKILFGGAENGATSATDSLKIAGAADKYPNGAHVTVFGVDATAPGDKTLKVPEASKGTYVQWQGNATARQLADGLTLAGLNPDSAYFAVITPGAVDGQTGNQSDGAYEAEYTHVADANNNVSANLTTGYGEGANGAGYVTGFDKASAEAGDANKFFVTSEKDGYANIAVRYQADKDSKLALKVNRGNAITLTLPATNGKWAETTVRTYLPLGINELDFTAPDNAADAAGVKLDDIKLTDDTDTAAQKSEAESGEVSNGVGVFDDSTASGGKAINNVGGSKNGTVAFTVTDVPEDGDYTLTFSYAQWEYTDNTPFQIVNRWADVTVNGDASSTQQVVFANTRNWHNYWTTSIRANLKKGSNTVTVTTASAKQGWAPNFDYLQVGRTAVQTSVPQQSMNAAPQIKGADDVTINEGDAFDAKTGVTASDAEDGDLTDKIQVEGAVDVKKAGSYELTYTVTDSAGAKATVKRTVTVKTKDANQNQGGQIGQPGAGKDDNATAEGKGSGNVLGNTGVAVSAIAIAAIVLAAVGTLITAQRKGGARHSNR</sequence>
<dbReference type="SUPFAM" id="SSF51445">
    <property type="entry name" value="(Trans)glycosidases"/>
    <property type="match status" value="1"/>
</dbReference>
<keyword evidence="2" id="KW-1133">Transmembrane helix</keyword>
<dbReference type="SUPFAM" id="SSF49785">
    <property type="entry name" value="Galactose-binding domain-like"/>
    <property type="match status" value="2"/>
</dbReference>
<gene>
    <name evidence="5" type="ORF">F7D08_1663</name>
</gene>
<dbReference type="RefSeq" id="WP_193316265.1">
    <property type="nucleotide sequence ID" value="NZ_WBVS01000010.1"/>
</dbReference>
<comment type="caution">
    <text evidence="5">The sequence shown here is derived from an EMBL/GenBank/DDBJ whole genome shotgun (WGS) entry which is preliminary data.</text>
</comment>
<dbReference type="Gene3D" id="2.60.40.10">
    <property type="entry name" value="Immunoglobulins"/>
    <property type="match status" value="1"/>
</dbReference>
<keyword evidence="2" id="KW-0812">Transmembrane</keyword>
<dbReference type="InterPro" id="IPR013783">
    <property type="entry name" value="Ig-like_fold"/>
</dbReference>
<protein>
    <recommendedName>
        <fullName evidence="4">CBM6 domain-containing protein</fullName>
    </recommendedName>
</protein>
<feature type="chain" id="PRO_5026210037" description="CBM6 domain-containing protein" evidence="3">
    <location>
        <begin position="30"/>
        <end position="915"/>
    </location>
</feature>
<feature type="domain" description="CBM6" evidence="4">
    <location>
        <begin position="476"/>
        <end position="609"/>
    </location>
</feature>
<feature type="domain" description="CBM6" evidence="4">
    <location>
        <begin position="617"/>
        <end position="754"/>
    </location>
</feature>
<dbReference type="PROSITE" id="PS51175">
    <property type="entry name" value="CBM6"/>
    <property type="match status" value="2"/>
</dbReference>
<keyword evidence="6" id="KW-1185">Reference proteome</keyword>
<dbReference type="InterPro" id="IPR032179">
    <property type="entry name" value="Cry22Aa_Ig-like"/>
</dbReference>
<dbReference type="Gene3D" id="3.20.20.80">
    <property type="entry name" value="Glycosidases"/>
    <property type="match status" value="1"/>
</dbReference>
<dbReference type="EMBL" id="WBVS01000010">
    <property type="protein sequence ID" value="KAB7786786.1"/>
    <property type="molecule type" value="Genomic_DNA"/>
</dbReference>
<evidence type="ECO:0000256" key="3">
    <source>
        <dbReference type="SAM" id="SignalP"/>
    </source>
</evidence>
<dbReference type="GO" id="GO:0030246">
    <property type="term" value="F:carbohydrate binding"/>
    <property type="evidence" value="ECO:0007669"/>
    <property type="project" value="InterPro"/>
</dbReference>
<evidence type="ECO:0000256" key="2">
    <source>
        <dbReference type="SAM" id="Phobius"/>
    </source>
</evidence>
<feature type="transmembrane region" description="Helical" evidence="2">
    <location>
        <begin position="883"/>
        <end position="904"/>
    </location>
</feature>
<evidence type="ECO:0000259" key="4">
    <source>
        <dbReference type="PROSITE" id="PS51175"/>
    </source>
</evidence>
<dbReference type="AlphaFoldDB" id="A0A6I1GAK1"/>
<dbReference type="Gene3D" id="2.60.120.260">
    <property type="entry name" value="Galactose-binding domain-like"/>
    <property type="match status" value="2"/>
</dbReference>
<feature type="signal peptide" evidence="3">
    <location>
        <begin position="1"/>
        <end position="29"/>
    </location>
</feature>
<reference evidence="5 6" key="1">
    <citation type="submission" date="2019-09" db="EMBL/GenBank/DDBJ databases">
        <title>Characterization of the phylogenetic diversity of two novel species belonging to the genus Bifidobacterium: Bifidobacterium cebidarum sp. nov. and Bifidobacterium leontopitheci sp. nov.</title>
        <authorList>
            <person name="Lugli G.A."/>
            <person name="Duranti S."/>
            <person name="Milani C."/>
            <person name="Turroni F."/>
            <person name="Ventura M."/>
        </authorList>
    </citation>
    <scope>NUCLEOTIDE SEQUENCE [LARGE SCALE GENOMIC DNA]</scope>
    <source>
        <strain evidence="5 6">LMG 31469</strain>
    </source>
</reference>
<dbReference type="InterPro" id="IPR017853">
    <property type="entry name" value="GH"/>
</dbReference>
<evidence type="ECO:0000313" key="5">
    <source>
        <dbReference type="EMBL" id="KAB7786786.1"/>
    </source>
</evidence>
<accession>A0A6I1GAK1</accession>
<keyword evidence="2" id="KW-0472">Membrane</keyword>
<evidence type="ECO:0000313" key="6">
    <source>
        <dbReference type="Proteomes" id="UP000468413"/>
    </source>
</evidence>
<evidence type="ECO:0000256" key="1">
    <source>
        <dbReference type="SAM" id="MobiDB-lite"/>
    </source>
</evidence>
<keyword evidence="3" id="KW-0732">Signal</keyword>